<accession>A0A7U2EZB5</accession>
<dbReference type="AlphaFoldDB" id="A0A7U2EZB5"/>
<organism evidence="1 2">
    <name type="scientific">Phaeosphaeria nodorum (strain SN15 / ATCC MYA-4574 / FGSC 10173)</name>
    <name type="common">Glume blotch fungus</name>
    <name type="synonym">Parastagonospora nodorum</name>
    <dbReference type="NCBI Taxonomy" id="321614"/>
    <lineage>
        <taxon>Eukaryota</taxon>
        <taxon>Fungi</taxon>
        <taxon>Dikarya</taxon>
        <taxon>Ascomycota</taxon>
        <taxon>Pezizomycotina</taxon>
        <taxon>Dothideomycetes</taxon>
        <taxon>Pleosporomycetidae</taxon>
        <taxon>Pleosporales</taxon>
        <taxon>Pleosporineae</taxon>
        <taxon>Phaeosphaeriaceae</taxon>
        <taxon>Parastagonospora</taxon>
    </lineage>
</organism>
<reference evidence="2" key="1">
    <citation type="journal article" date="2021" name="BMC Genomics">
        <title>Chromosome-level genome assembly and manually-curated proteome of model necrotroph Parastagonospora nodorum Sn15 reveals a genome-wide trove of candidate effector homologs, and redundancy of virulence-related functions within an accessory chromosome.</title>
        <authorList>
            <person name="Bertazzoni S."/>
            <person name="Jones D.A.B."/>
            <person name="Phan H.T."/>
            <person name="Tan K.-C."/>
            <person name="Hane J.K."/>
        </authorList>
    </citation>
    <scope>NUCLEOTIDE SEQUENCE [LARGE SCALE GENOMIC DNA]</scope>
    <source>
        <strain evidence="2">SN15 / ATCC MYA-4574 / FGSC 10173)</strain>
    </source>
</reference>
<sequence>LRGMSHDGSVPFSLFHVYCDPSTVTAERNGFRNLIPQSAYRQRLFLCGSAYFRALLHTIPIRRLCRARTWTAGHAPSRRRHALRTFYASAFMLSMLLGEP</sequence>
<dbReference type="Proteomes" id="UP000663193">
    <property type="component" value="Chromosome 3"/>
</dbReference>
<keyword evidence="2" id="KW-1185">Reference proteome</keyword>
<feature type="non-terminal residue" evidence="1">
    <location>
        <position position="1"/>
    </location>
</feature>
<dbReference type="EMBL" id="CP069025">
    <property type="protein sequence ID" value="QRC93770.1"/>
    <property type="molecule type" value="Genomic_DNA"/>
</dbReference>
<gene>
    <name evidence="1" type="ORF">JI435_404400</name>
</gene>
<proteinExistence type="predicted"/>
<evidence type="ECO:0000313" key="2">
    <source>
        <dbReference type="Proteomes" id="UP000663193"/>
    </source>
</evidence>
<name>A0A7U2EZB5_PHANO</name>
<dbReference type="VEuPathDB" id="FungiDB:JI435_404400"/>
<evidence type="ECO:0000313" key="1">
    <source>
        <dbReference type="EMBL" id="QRC93770.1"/>
    </source>
</evidence>
<protein>
    <submittedName>
        <fullName evidence="1">Uncharacterized protein</fullName>
    </submittedName>
</protein>